<accession>A0ABR4AF02</accession>
<dbReference type="Proteomes" id="UP001590950">
    <property type="component" value="Unassembled WGS sequence"/>
</dbReference>
<keyword evidence="3" id="KW-1185">Reference proteome</keyword>
<evidence type="ECO:0000256" key="1">
    <source>
        <dbReference type="SAM" id="SignalP"/>
    </source>
</evidence>
<evidence type="ECO:0000313" key="2">
    <source>
        <dbReference type="EMBL" id="KAL2043623.1"/>
    </source>
</evidence>
<organism evidence="2 3">
    <name type="scientific">Stereocaulon virgatum</name>
    <dbReference type="NCBI Taxonomy" id="373712"/>
    <lineage>
        <taxon>Eukaryota</taxon>
        <taxon>Fungi</taxon>
        <taxon>Dikarya</taxon>
        <taxon>Ascomycota</taxon>
        <taxon>Pezizomycotina</taxon>
        <taxon>Lecanoromycetes</taxon>
        <taxon>OSLEUM clade</taxon>
        <taxon>Lecanoromycetidae</taxon>
        <taxon>Lecanorales</taxon>
        <taxon>Lecanorineae</taxon>
        <taxon>Stereocaulaceae</taxon>
        <taxon>Stereocaulon</taxon>
    </lineage>
</organism>
<feature type="chain" id="PRO_5047208343" evidence="1">
    <location>
        <begin position="23"/>
        <end position="226"/>
    </location>
</feature>
<protein>
    <submittedName>
        <fullName evidence="2">Uncharacterized protein</fullName>
    </submittedName>
</protein>
<reference evidence="2 3" key="1">
    <citation type="submission" date="2024-09" db="EMBL/GenBank/DDBJ databases">
        <title>Rethinking Asexuality: The Enigmatic Case of Functional Sexual Genes in Lepraria (Stereocaulaceae).</title>
        <authorList>
            <person name="Doellman M."/>
            <person name="Sun Y."/>
            <person name="Barcenas-Pena A."/>
            <person name="Lumbsch H.T."/>
            <person name="Grewe F."/>
        </authorList>
    </citation>
    <scope>NUCLEOTIDE SEQUENCE [LARGE SCALE GENOMIC DNA]</scope>
    <source>
        <strain evidence="2 3">Mercado 3170</strain>
    </source>
</reference>
<sequence>MLFFDQSIFSLFYVLYVILTAAAPTSDLVTNHNDTSPGIPFRLSSKANVGCPTADGTLLEPSDNKVDVANSNSTNYYFVIPVPHTRLWLQLADFGQCMSSASVQGLYAYALHDLQSKINSGQAEQVPPGFAYEYTSPQHPLLSPARITWTQGIWRQRGTFRDLVLVVMRLRQVTTQPGILPLEVLNRGFVYQLYLEQNEQVFSLKVGAGVVDRDGRIHAGNRTVSG</sequence>
<keyword evidence="1" id="KW-0732">Signal</keyword>
<comment type="caution">
    <text evidence="2">The sequence shown here is derived from an EMBL/GenBank/DDBJ whole genome shotgun (WGS) entry which is preliminary data.</text>
</comment>
<evidence type="ECO:0000313" key="3">
    <source>
        <dbReference type="Proteomes" id="UP001590950"/>
    </source>
</evidence>
<proteinExistence type="predicted"/>
<name>A0ABR4AF02_9LECA</name>
<gene>
    <name evidence="2" type="ORF">N7G274_003930</name>
</gene>
<dbReference type="EMBL" id="JBEFKJ010000011">
    <property type="protein sequence ID" value="KAL2043623.1"/>
    <property type="molecule type" value="Genomic_DNA"/>
</dbReference>
<feature type="signal peptide" evidence="1">
    <location>
        <begin position="1"/>
        <end position="22"/>
    </location>
</feature>